<gene>
    <name evidence="2" type="ORF">ALPR1_12565</name>
</gene>
<dbReference type="EMBL" id="AAXU02000001">
    <property type="protein sequence ID" value="EAZ83052.1"/>
    <property type="molecule type" value="Genomic_DNA"/>
</dbReference>
<dbReference type="RefSeq" id="WP_008200994.1">
    <property type="nucleotide sequence ID" value="NZ_CM001023.1"/>
</dbReference>
<keyword evidence="3" id="KW-1185">Reference proteome</keyword>
<accession>A3HT84</accession>
<dbReference type="STRING" id="388413.ALPR1_12565"/>
<dbReference type="HOGENOM" id="CLU_1607394_0_0_10"/>
<protein>
    <submittedName>
        <fullName evidence="2">Uncharacterized protein</fullName>
    </submittedName>
</protein>
<comment type="caution">
    <text evidence="2">The sequence shown here is derived from an EMBL/GenBank/DDBJ whole genome shotgun (WGS) entry which is preliminary data.</text>
</comment>
<proteinExistence type="predicted"/>
<evidence type="ECO:0000313" key="2">
    <source>
        <dbReference type="EMBL" id="EAZ83052.1"/>
    </source>
</evidence>
<sequence>MGFLKRNIISFITLIAFILVLILYSIERIEFNLFIGSLGTIVTIYFGLIRFQIENDKIFKELFTSFNGKYDEKFNDLINELKTDPDKTLEQGEINLIIDYFNLCAEEYLWFSKGRIPKSVWRAWKSGIIENLKIKQVMDVFEVETSTKEGEISFYGLVEELGKRV</sequence>
<dbReference type="EMBL" id="CM001023">
    <property type="protein sequence ID" value="EAZ83052.1"/>
    <property type="molecule type" value="Genomic_DNA"/>
</dbReference>
<feature type="transmembrane region" description="Helical" evidence="1">
    <location>
        <begin position="7"/>
        <end position="26"/>
    </location>
</feature>
<keyword evidence="1" id="KW-1133">Transmembrane helix</keyword>
<dbReference type="OrthoDB" id="800044at2"/>
<organism evidence="2 3">
    <name type="scientific">Algoriphagus machipongonensis</name>
    <dbReference type="NCBI Taxonomy" id="388413"/>
    <lineage>
        <taxon>Bacteria</taxon>
        <taxon>Pseudomonadati</taxon>
        <taxon>Bacteroidota</taxon>
        <taxon>Cytophagia</taxon>
        <taxon>Cytophagales</taxon>
        <taxon>Cyclobacteriaceae</taxon>
        <taxon>Algoriphagus</taxon>
    </lineage>
</organism>
<feature type="transmembrane region" description="Helical" evidence="1">
    <location>
        <begin position="32"/>
        <end position="51"/>
    </location>
</feature>
<keyword evidence="1" id="KW-0812">Transmembrane</keyword>
<dbReference type="eggNOG" id="ENOG5033NEA">
    <property type="taxonomic scope" value="Bacteria"/>
</dbReference>
<dbReference type="AlphaFoldDB" id="A3HT84"/>
<dbReference type="Proteomes" id="UP000003919">
    <property type="component" value="Chromosome"/>
</dbReference>
<name>A3HT84_9BACT</name>
<keyword evidence="1" id="KW-0472">Membrane</keyword>
<reference evidence="2 3" key="1">
    <citation type="journal article" date="2011" name="J. Bacteriol.">
        <title>Complete genome sequence of Algoriphagus sp. PR1, bacterial prey of a colony-forming choanoflagellate.</title>
        <authorList>
            <person name="Alegado R.A."/>
            <person name="Ferriera S."/>
            <person name="Nusbaum C."/>
            <person name="Young S.K."/>
            <person name="Zeng Q."/>
            <person name="Imamovic A."/>
            <person name="Fairclough S.R."/>
            <person name="King N."/>
        </authorList>
    </citation>
    <scope>NUCLEOTIDE SEQUENCE [LARGE SCALE GENOMIC DNA]</scope>
    <source>
        <strain evidence="2 3">PR1</strain>
    </source>
</reference>
<evidence type="ECO:0000256" key="1">
    <source>
        <dbReference type="SAM" id="Phobius"/>
    </source>
</evidence>
<evidence type="ECO:0000313" key="3">
    <source>
        <dbReference type="Proteomes" id="UP000003919"/>
    </source>
</evidence>